<comment type="caution">
    <text evidence="6">The sequence shown here is derived from an EMBL/GenBank/DDBJ whole genome shotgun (WGS) entry which is preliminary data.</text>
</comment>
<evidence type="ECO:0000256" key="2">
    <source>
        <dbReference type="ARBA" id="ARBA00022676"/>
    </source>
</evidence>
<dbReference type="PANTHER" id="PTHR43179">
    <property type="entry name" value="RHAMNOSYLTRANSFERASE WBBL"/>
    <property type="match status" value="1"/>
</dbReference>
<keyword evidence="7" id="KW-1185">Reference proteome</keyword>
<dbReference type="AlphaFoldDB" id="A0A845A3S8"/>
<feature type="domain" description="Glycosyltransferase 2-like" evidence="4">
    <location>
        <begin position="61"/>
        <end position="134"/>
    </location>
</feature>
<proteinExistence type="inferred from homology"/>
<reference evidence="6 7" key="1">
    <citation type="submission" date="2019-12" db="EMBL/GenBank/DDBJ databases">
        <title>Genomic-based taxomic classification of the family Erythrobacteraceae.</title>
        <authorList>
            <person name="Xu L."/>
        </authorList>
    </citation>
    <scope>NUCLEOTIDE SEQUENCE [LARGE SCALE GENOMIC DNA]</scope>
    <source>
        <strain evidence="6 7">RC4-10-4</strain>
    </source>
</reference>
<evidence type="ECO:0000259" key="4">
    <source>
        <dbReference type="Pfam" id="PF00535"/>
    </source>
</evidence>
<gene>
    <name evidence="6" type="ORF">GRI62_12230</name>
</gene>
<keyword evidence="2" id="KW-0328">Glycosyltransferase</keyword>
<dbReference type="CDD" id="cd00761">
    <property type="entry name" value="Glyco_tranf_GTA_type"/>
    <property type="match status" value="1"/>
</dbReference>
<evidence type="ECO:0000256" key="1">
    <source>
        <dbReference type="ARBA" id="ARBA00006739"/>
    </source>
</evidence>
<comment type="similarity">
    <text evidence="1">Belongs to the glycosyltransferase 2 family.</text>
</comment>
<dbReference type="Pfam" id="PF00535">
    <property type="entry name" value="Glycos_transf_2"/>
    <property type="match status" value="1"/>
</dbReference>
<dbReference type="InterPro" id="IPR027791">
    <property type="entry name" value="Galactosyl_T_C"/>
</dbReference>
<dbReference type="InterPro" id="IPR001173">
    <property type="entry name" value="Glyco_trans_2-like"/>
</dbReference>
<accession>A0A845A3S8</accession>
<dbReference type="Proteomes" id="UP000460626">
    <property type="component" value="Unassembled WGS sequence"/>
</dbReference>
<feature type="domain" description="Galactosyltransferase C-terminal" evidence="5">
    <location>
        <begin position="159"/>
        <end position="208"/>
    </location>
</feature>
<dbReference type="Gene3D" id="3.90.550.10">
    <property type="entry name" value="Spore Coat Polysaccharide Biosynthesis Protein SpsA, Chain A"/>
    <property type="match status" value="1"/>
</dbReference>
<sequence length="288" mass="31820">MLTLVRGRQAHLDHLVAGLLCQTTQPDELVIAYMQDEPPHLPAALPFAVRLIQVAGEPMPLALARNRAAAAATGEVLAFLDVDCIPDPEFVRRGREATGEFPHGVFLPEVRYLPANSGGWTTADGAEPDYAHLRHESIRHPSKPDLAGCTVAPIDDFGELWGLAFVLTADCWQAAGGMDEGYCGYGAEETDFGRRLEAAGARLFWLGGTVCFHQHHHVHKPPLQHFESIVRNARLFHDRWGTWCMDYWLDDLARRGLIARNEDGLSVLRHPLPAEIAATRQGPDVLFS</sequence>
<organism evidence="6 7">
    <name type="scientific">Aurantiacibacter arachoides</name>
    <dbReference type="NCBI Taxonomy" id="1850444"/>
    <lineage>
        <taxon>Bacteria</taxon>
        <taxon>Pseudomonadati</taxon>
        <taxon>Pseudomonadota</taxon>
        <taxon>Alphaproteobacteria</taxon>
        <taxon>Sphingomonadales</taxon>
        <taxon>Erythrobacteraceae</taxon>
        <taxon>Aurantiacibacter</taxon>
    </lineage>
</organism>
<evidence type="ECO:0000256" key="3">
    <source>
        <dbReference type="ARBA" id="ARBA00022679"/>
    </source>
</evidence>
<protein>
    <submittedName>
        <fullName evidence="6">Glycosyltransferase</fullName>
    </submittedName>
</protein>
<dbReference type="EMBL" id="WTYH01000001">
    <property type="protein sequence ID" value="MXO94364.1"/>
    <property type="molecule type" value="Genomic_DNA"/>
</dbReference>
<dbReference type="InterPro" id="IPR029044">
    <property type="entry name" value="Nucleotide-diphossugar_trans"/>
</dbReference>
<evidence type="ECO:0000313" key="6">
    <source>
        <dbReference type="EMBL" id="MXO94364.1"/>
    </source>
</evidence>
<dbReference type="SUPFAM" id="SSF53448">
    <property type="entry name" value="Nucleotide-diphospho-sugar transferases"/>
    <property type="match status" value="1"/>
</dbReference>
<name>A0A845A3S8_9SPHN</name>
<dbReference type="Pfam" id="PF02709">
    <property type="entry name" value="Glyco_transf_7C"/>
    <property type="match status" value="1"/>
</dbReference>
<dbReference type="PANTHER" id="PTHR43179:SF12">
    <property type="entry name" value="GALACTOFURANOSYLTRANSFERASE GLFT2"/>
    <property type="match status" value="1"/>
</dbReference>
<dbReference type="GO" id="GO:0016757">
    <property type="term" value="F:glycosyltransferase activity"/>
    <property type="evidence" value="ECO:0007669"/>
    <property type="project" value="UniProtKB-KW"/>
</dbReference>
<dbReference type="OrthoDB" id="6653642at2"/>
<evidence type="ECO:0000313" key="7">
    <source>
        <dbReference type="Proteomes" id="UP000460626"/>
    </source>
</evidence>
<evidence type="ECO:0000259" key="5">
    <source>
        <dbReference type="Pfam" id="PF02709"/>
    </source>
</evidence>
<keyword evidence="3 6" id="KW-0808">Transferase</keyword>